<evidence type="ECO:0000313" key="1">
    <source>
        <dbReference type="EMBL" id="CAG8822816.1"/>
    </source>
</evidence>
<dbReference type="Proteomes" id="UP000789920">
    <property type="component" value="Unassembled WGS sequence"/>
</dbReference>
<feature type="non-terminal residue" evidence="1">
    <location>
        <position position="1"/>
    </location>
</feature>
<name>A0ACA9S388_9GLOM</name>
<gene>
    <name evidence="1" type="ORF">RPERSI_LOCUS25895</name>
</gene>
<dbReference type="EMBL" id="CAJVQC010086742">
    <property type="protein sequence ID" value="CAG8822816.1"/>
    <property type="molecule type" value="Genomic_DNA"/>
</dbReference>
<proteinExistence type="predicted"/>
<sequence>PYEPIVHGTLEINQSEPLDMLVIRIIEDLIQIVKDFFTIVINGSNGFGHPDYNGKTTPSSVYINRIINNVSLPPTFSPVTSNSKIYNSVEWKNLNQTLLNSKRQQKINQDWADVYNTEINKLIKESIPDGCTTEISRWRKAFNVVVLVIENEKICFEDYLKEIRDLNFTFNYLQE</sequence>
<keyword evidence="2" id="KW-1185">Reference proteome</keyword>
<reference evidence="1" key="1">
    <citation type="submission" date="2021-06" db="EMBL/GenBank/DDBJ databases">
        <authorList>
            <person name="Kallberg Y."/>
            <person name="Tangrot J."/>
            <person name="Rosling A."/>
        </authorList>
    </citation>
    <scope>NUCLEOTIDE SEQUENCE</scope>
    <source>
        <strain evidence="1">MA461A</strain>
    </source>
</reference>
<evidence type="ECO:0000313" key="2">
    <source>
        <dbReference type="Proteomes" id="UP000789920"/>
    </source>
</evidence>
<feature type="non-terminal residue" evidence="1">
    <location>
        <position position="175"/>
    </location>
</feature>
<comment type="caution">
    <text evidence="1">The sequence shown here is derived from an EMBL/GenBank/DDBJ whole genome shotgun (WGS) entry which is preliminary data.</text>
</comment>
<protein>
    <submittedName>
        <fullName evidence="1">27868_t:CDS:1</fullName>
    </submittedName>
</protein>
<organism evidence="1 2">
    <name type="scientific">Racocetra persica</name>
    <dbReference type="NCBI Taxonomy" id="160502"/>
    <lineage>
        <taxon>Eukaryota</taxon>
        <taxon>Fungi</taxon>
        <taxon>Fungi incertae sedis</taxon>
        <taxon>Mucoromycota</taxon>
        <taxon>Glomeromycotina</taxon>
        <taxon>Glomeromycetes</taxon>
        <taxon>Diversisporales</taxon>
        <taxon>Gigasporaceae</taxon>
        <taxon>Racocetra</taxon>
    </lineage>
</organism>
<accession>A0ACA9S388</accession>